<evidence type="ECO:0000256" key="1">
    <source>
        <dbReference type="SAM" id="Phobius"/>
    </source>
</evidence>
<gene>
    <name evidence="3" type="ORF">SAMN03080606_04380</name>
</gene>
<name>A0A1G5LGJ0_9FIRM</name>
<keyword evidence="1" id="KW-0472">Membrane</keyword>
<proteinExistence type="predicted"/>
<feature type="transmembrane region" description="Helical" evidence="1">
    <location>
        <begin position="33"/>
        <end position="55"/>
    </location>
</feature>
<evidence type="ECO:0000313" key="3">
    <source>
        <dbReference type="EMBL" id="SCZ11744.1"/>
    </source>
</evidence>
<dbReference type="RefSeq" id="WP_176759148.1">
    <property type="nucleotide sequence ID" value="NZ_FMUS01000064.1"/>
</dbReference>
<dbReference type="STRING" id="1120976.SAMN03080606_04380"/>
<protein>
    <submittedName>
        <fullName evidence="3">PH domain-containing protein</fullName>
    </submittedName>
</protein>
<keyword evidence="1" id="KW-1133">Transmembrane helix</keyword>
<evidence type="ECO:0000259" key="2">
    <source>
        <dbReference type="Pfam" id="PF06713"/>
    </source>
</evidence>
<sequence length="137" mass="16107">MKYKGKVDLWWWMVLITVNGLICWILIDPEKTNINPLFVIMILGICDIFMLHMTFKNYVLLSESSMNIVLGVFKMTIRYEEVLTVKKTKNPLSSMALSLDRLEIRSRKNIVFISVKNREEFINDLSSRNPKINIEIH</sequence>
<dbReference type="EMBL" id="FMUS01000064">
    <property type="protein sequence ID" value="SCZ11744.1"/>
    <property type="molecule type" value="Genomic_DNA"/>
</dbReference>
<organism evidence="3 4">
    <name type="scientific">Alkaliphilus peptidifermentans DSM 18978</name>
    <dbReference type="NCBI Taxonomy" id="1120976"/>
    <lineage>
        <taxon>Bacteria</taxon>
        <taxon>Bacillati</taxon>
        <taxon>Bacillota</taxon>
        <taxon>Clostridia</taxon>
        <taxon>Peptostreptococcales</taxon>
        <taxon>Natronincolaceae</taxon>
        <taxon>Alkaliphilus</taxon>
    </lineage>
</organism>
<dbReference type="GO" id="GO:0030153">
    <property type="term" value="P:bacteriocin immunity"/>
    <property type="evidence" value="ECO:0007669"/>
    <property type="project" value="InterPro"/>
</dbReference>
<dbReference type="AlphaFoldDB" id="A0A1G5LGJ0"/>
<keyword evidence="1" id="KW-0812">Transmembrane</keyword>
<dbReference type="Proteomes" id="UP000198636">
    <property type="component" value="Unassembled WGS sequence"/>
</dbReference>
<evidence type="ECO:0000313" key="4">
    <source>
        <dbReference type="Proteomes" id="UP000198636"/>
    </source>
</evidence>
<dbReference type="Pfam" id="PF06713">
    <property type="entry name" value="bPH_4"/>
    <property type="match status" value="1"/>
</dbReference>
<accession>A0A1G5LGJ0</accession>
<dbReference type="InterPro" id="IPR009589">
    <property type="entry name" value="PH_YyaB-like"/>
</dbReference>
<feature type="domain" description="Uncharacterized protein YyaB-like PH" evidence="2">
    <location>
        <begin position="57"/>
        <end position="129"/>
    </location>
</feature>
<reference evidence="3 4" key="1">
    <citation type="submission" date="2016-10" db="EMBL/GenBank/DDBJ databases">
        <authorList>
            <person name="de Groot N.N."/>
        </authorList>
    </citation>
    <scope>NUCLEOTIDE SEQUENCE [LARGE SCALE GENOMIC DNA]</scope>
    <source>
        <strain evidence="3 4">DSM 18978</strain>
    </source>
</reference>
<keyword evidence="4" id="KW-1185">Reference proteome</keyword>
<feature type="transmembrane region" description="Helical" evidence="1">
    <location>
        <begin position="9"/>
        <end position="27"/>
    </location>
</feature>